<organism evidence="1 2">
    <name type="scientific">Catellatospora chokoriensis</name>
    <dbReference type="NCBI Taxonomy" id="310353"/>
    <lineage>
        <taxon>Bacteria</taxon>
        <taxon>Bacillati</taxon>
        <taxon>Actinomycetota</taxon>
        <taxon>Actinomycetes</taxon>
        <taxon>Micromonosporales</taxon>
        <taxon>Micromonosporaceae</taxon>
        <taxon>Catellatospora</taxon>
    </lineage>
</organism>
<evidence type="ECO:0000313" key="2">
    <source>
        <dbReference type="Proteomes" id="UP000619293"/>
    </source>
</evidence>
<sequence length="143" mass="15992">MISCVISHFRDLFGHVRLRPGMYGVQTYAETASFVTGCDAATGWLLLEGFHEWLMVQLDAESSLTWSALILELTLGTERPSARQLSAEAEAAAHDRLFDLLDQFLAVKEQRDGLRQVFAAYSARRAEWDALLAEELDDEDASP</sequence>
<reference evidence="1 2" key="1">
    <citation type="submission" date="2021-01" db="EMBL/GenBank/DDBJ databases">
        <title>Whole genome shotgun sequence of Catellatospora chokoriensis NBRC 107358.</title>
        <authorList>
            <person name="Komaki H."/>
            <person name="Tamura T."/>
        </authorList>
    </citation>
    <scope>NUCLEOTIDE SEQUENCE [LARGE SCALE GENOMIC DNA]</scope>
    <source>
        <strain evidence="1 2">NBRC 107358</strain>
    </source>
</reference>
<accession>A0A8J3NR89</accession>
<proteinExistence type="predicted"/>
<dbReference type="EMBL" id="BONG01000019">
    <property type="protein sequence ID" value="GIF89952.1"/>
    <property type="molecule type" value="Genomic_DNA"/>
</dbReference>
<keyword evidence="2" id="KW-1185">Reference proteome</keyword>
<gene>
    <name evidence="1" type="ORF">Cch02nite_33960</name>
</gene>
<protein>
    <submittedName>
        <fullName evidence="1">Uncharacterized protein</fullName>
    </submittedName>
</protein>
<dbReference type="Proteomes" id="UP000619293">
    <property type="component" value="Unassembled WGS sequence"/>
</dbReference>
<comment type="caution">
    <text evidence="1">The sequence shown here is derived from an EMBL/GenBank/DDBJ whole genome shotgun (WGS) entry which is preliminary data.</text>
</comment>
<evidence type="ECO:0000313" key="1">
    <source>
        <dbReference type="EMBL" id="GIF89952.1"/>
    </source>
</evidence>
<dbReference type="AlphaFoldDB" id="A0A8J3NR89"/>
<name>A0A8J3NR89_9ACTN</name>